<protein>
    <submittedName>
        <fullName evidence="1">Uncharacterized protein</fullName>
    </submittedName>
</protein>
<dbReference type="AlphaFoldDB" id="A0A2R6NLZ7"/>
<evidence type="ECO:0000313" key="1">
    <source>
        <dbReference type="EMBL" id="PSR73417.1"/>
    </source>
</evidence>
<dbReference type="EMBL" id="MLYV02001076">
    <property type="protein sequence ID" value="PSR73417.1"/>
    <property type="molecule type" value="Genomic_DNA"/>
</dbReference>
<evidence type="ECO:0000313" key="2">
    <source>
        <dbReference type="Proteomes" id="UP000186601"/>
    </source>
</evidence>
<keyword evidence="2" id="KW-1185">Reference proteome</keyword>
<gene>
    <name evidence="1" type="ORF">PHLCEN_2v10709</name>
</gene>
<proteinExistence type="predicted"/>
<dbReference type="Proteomes" id="UP000186601">
    <property type="component" value="Unassembled WGS sequence"/>
</dbReference>
<sequence length="63" mass="7024">MPNIKPVQNDDQLAQGYIFQHIPFVTGAYSKVIAGQLEGRMAAAAGLLRCLTAWELAPIPWWR</sequence>
<organism evidence="1 2">
    <name type="scientific">Hermanssonia centrifuga</name>
    <dbReference type="NCBI Taxonomy" id="98765"/>
    <lineage>
        <taxon>Eukaryota</taxon>
        <taxon>Fungi</taxon>
        <taxon>Dikarya</taxon>
        <taxon>Basidiomycota</taxon>
        <taxon>Agaricomycotina</taxon>
        <taxon>Agaricomycetes</taxon>
        <taxon>Polyporales</taxon>
        <taxon>Meruliaceae</taxon>
        <taxon>Hermanssonia</taxon>
    </lineage>
</organism>
<reference evidence="1 2" key="1">
    <citation type="submission" date="2018-02" db="EMBL/GenBank/DDBJ databases">
        <title>Genome sequence of the basidiomycete white-rot fungus Phlebia centrifuga.</title>
        <authorList>
            <person name="Granchi Z."/>
            <person name="Peng M."/>
            <person name="de Vries R.P."/>
            <person name="Hilden K."/>
            <person name="Makela M.R."/>
            <person name="Grigoriev I."/>
            <person name="Riley R."/>
        </authorList>
    </citation>
    <scope>NUCLEOTIDE SEQUENCE [LARGE SCALE GENOMIC DNA]</scope>
    <source>
        <strain evidence="1 2">FBCC195</strain>
    </source>
</reference>
<comment type="caution">
    <text evidence="1">The sequence shown here is derived from an EMBL/GenBank/DDBJ whole genome shotgun (WGS) entry which is preliminary data.</text>
</comment>
<name>A0A2R6NLZ7_9APHY</name>
<accession>A0A2R6NLZ7</accession>